<comment type="caution">
    <text evidence="8">The sequence shown here is derived from an EMBL/GenBank/DDBJ whole genome shotgun (WGS) entry which is preliminary data.</text>
</comment>
<comment type="similarity">
    <text evidence="1 5">Belongs to the bacterial ribosomal protein bL17 family.</text>
</comment>
<dbReference type="InterPro" id="IPR000456">
    <property type="entry name" value="Ribosomal_bL17"/>
</dbReference>
<dbReference type="PANTHER" id="PTHR14413">
    <property type="entry name" value="RIBOSOMAL PROTEIN L17"/>
    <property type="match status" value="1"/>
</dbReference>
<feature type="compositionally biased region" description="Basic residues" evidence="7">
    <location>
        <begin position="155"/>
        <end position="168"/>
    </location>
</feature>
<dbReference type="InterPro" id="IPR036373">
    <property type="entry name" value="Ribosomal_bL17_sf"/>
</dbReference>
<evidence type="ECO:0000256" key="4">
    <source>
        <dbReference type="ARBA" id="ARBA00035494"/>
    </source>
</evidence>
<dbReference type="NCBIfam" id="TIGR00059">
    <property type="entry name" value="L17"/>
    <property type="match status" value="1"/>
</dbReference>
<evidence type="ECO:0000313" key="8">
    <source>
        <dbReference type="EMBL" id="OGG09338.1"/>
    </source>
</evidence>
<dbReference type="Gene3D" id="3.90.1030.10">
    <property type="entry name" value="Ribosomal protein L17"/>
    <property type="match status" value="1"/>
</dbReference>
<dbReference type="GO" id="GO:0003735">
    <property type="term" value="F:structural constituent of ribosome"/>
    <property type="evidence" value="ECO:0007669"/>
    <property type="project" value="InterPro"/>
</dbReference>
<gene>
    <name evidence="8" type="ORF">A2154_03330</name>
</gene>
<protein>
    <recommendedName>
        <fullName evidence="4 6">50S ribosomal protein L17</fullName>
    </recommendedName>
</protein>
<evidence type="ECO:0000256" key="5">
    <source>
        <dbReference type="RuleBase" id="RU000660"/>
    </source>
</evidence>
<dbReference type="GO" id="GO:0006412">
    <property type="term" value="P:translation"/>
    <property type="evidence" value="ECO:0007669"/>
    <property type="project" value="InterPro"/>
</dbReference>
<evidence type="ECO:0000256" key="2">
    <source>
        <dbReference type="ARBA" id="ARBA00022980"/>
    </source>
</evidence>
<keyword evidence="3 5" id="KW-0687">Ribonucleoprotein</keyword>
<dbReference type="STRING" id="1798373.A2154_03330"/>
<dbReference type="GO" id="GO:0022625">
    <property type="term" value="C:cytosolic large ribosomal subunit"/>
    <property type="evidence" value="ECO:0007669"/>
    <property type="project" value="TreeGrafter"/>
</dbReference>
<sequence>MDHQVFGKKLSRTRAQRRLLLMNLARSLIIHGSIQTTGAKAKALVPLIDKLITRAKRNTVAGQRRVRQILADRTAVNLLLADAKTRFNQRNSGYTRIINLGMRKSDASKIVLMQFIDDKVETDKLPTADKTAVKSKPKPAIKVSQVSTKLQNRPASRRPRRKITVKKT</sequence>
<organism evidence="8 9">
    <name type="scientific">Candidatus Gottesmanbacteria bacterium RBG_16_43_7</name>
    <dbReference type="NCBI Taxonomy" id="1798373"/>
    <lineage>
        <taxon>Bacteria</taxon>
        <taxon>Candidatus Gottesmaniibacteriota</taxon>
    </lineage>
</organism>
<dbReference type="PANTHER" id="PTHR14413:SF16">
    <property type="entry name" value="LARGE RIBOSOMAL SUBUNIT PROTEIN BL17M"/>
    <property type="match status" value="1"/>
</dbReference>
<dbReference type="PROSITE" id="PS01167">
    <property type="entry name" value="RIBOSOMAL_L17"/>
    <property type="match status" value="1"/>
</dbReference>
<evidence type="ECO:0000313" key="9">
    <source>
        <dbReference type="Proteomes" id="UP000176854"/>
    </source>
</evidence>
<feature type="compositionally biased region" description="Polar residues" evidence="7">
    <location>
        <begin position="144"/>
        <end position="154"/>
    </location>
</feature>
<keyword evidence="2 5" id="KW-0689">Ribosomal protein</keyword>
<evidence type="ECO:0000256" key="1">
    <source>
        <dbReference type="ARBA" id="ARBA00008777"/>
    </source>
</evidence>
<dbReference type="SUPFAM" id="SSF64263">
    <property type="entry name" value="Prokaryotic ribosomal protein L17"/>
    <property type="match status" value="1"/>
</dbReference>
<accession>A0A1F5ZA41</accession>
<reference evidence="8 9" key="1">
    <citation type="journal article" date="2016" name="Nat. Commun.">
        <title>Thousands of microbial genomes shed light on interconnected biogeochemical processes in an aquifer system.</title>
        <authorList>
            <person name="Anantharaman K."/>
            <person name="Brown C.T."/>
            <person name="Hug L.A."/>
            <person name="Sharon I."/>
            <person name="Castelle C.J."/>
            <person name="Probst A.J."/>
            <person name="Thomas B.C."/>
            <person name="Singh A."/>
            <person name="Wilkins M.J."/>
            <person name="Karaoz U."/>
            <person name="Brodie E.L."/>
            <person name="Williams K.H."/>
            <person name="Hubbard S.S."/>
            <person name="Banfield J.F."/>
        </authorList>
    </citation>
    <scope>NUCLEOTIDE SEQUENCE [LARGE SCALE GENOMIC DNA]</scope>
</reference>
<dbReference type="Pfam" id="PF01196">
    <property type="entry name" value="Ribosomal_L17"/>
    <property type="match status" value="1"/>
</dbReference>
<feature type="region of interest" description="Disordered" evidence="7">
    <location>
        <begin position="126"/>
        <end position="168"/>
    </location>
</feature>
<name>A0A1F5ZA41_9BACT</name>
<dbReference type="Proteomes" id="UP000176854">
    <property type="component" value="Unassembled WGS sequence"/>
</dbReference>
<evidence type="ECO:0000256" key="3">
    <source>
        <dbReference type="ARBA" id="ARBA00023274"/>
    </source>
</evidence>
<dbReference type="EMBL" id="MFJC01000023">
    <property type="protein sequence ID" value="OGG09338.1"/>
    <property type="molecule type" value="Genomic_DNA"/>
</dbReference>
<evidence type="ECO:0000256" key="7">
    <source>
        <dbReference type="SAM" id="MobiDB-lite"/>
    </source>
</evidence>
<evidence type="ECO:0000256" key="6">
    <source>
        <dbReference type="RuleBase" id="RU000661"/>
    </source>
</evidence>
<dbReference type="AlphaFoldDB" id="A0A1F5ZA41"/>
<dbReference type="InterPro" id="IPR047859">
    <property type="entry name" value="Ribosomal_bL17_CS"/>
</dbReference>
<proteinExistence type="inferred from homology"/>